<keyword evidence="3" id="KW-1185">Reference proteome</keyword>
<keyword evidence="1" id="KW-1133">Transmembrane helix</keyword>
<evidence type="ECO:0000256" key="1">
    <source>
        <dbReference type="SAM" id="Phobius"/>
    </source>
</evidence>
<name>A0ABR3D242_NEUIN</name>
<evidence type="ECO:0000313" key="2">
    <source>
        <dbReference type="EMBL" id="KAL0466763.1"/>
    </source>
</evidence>
<evidence type="ECO:0000313" key="3">
    <source>
        <dbReference type="Proteomes" id="UP001451303"/>
    </source>
</evidence>
<keyword evidence="1" id="KW-0812">Transmembrane</keyword>
<gene>
    <name evidence="2" type="ORF">QR685DRAFT_574842</name>
</gene>
<dbReference type="Proteomes" id="UP001451303">
    <property type="component" value="Unassembled WGS sequence"/>
</dbReference>
<sequence length="89" mass="10212">MRETKPGRWCSGKSTLMVLTLYNQCPLMSFCPLQLTKHARSHFQTSNLLAGMAWSSCWLSFLFLYEMPFGSSCYLFPNQSSARDPTLVY</sequence>
<accession>A0ABR3D242</accession>
<feature type="transmembrane region" description="Helical" evidence="1">
    <location>
        <begin position="47"/>
        <end position="65"/>
    </location>
</feature>
<protein>
    <submittedName>
        <fullName evidence="2">Uncharacterized protein</fullName>
    </submittedName>
</protein>
<proteinExistence type="predicted"/>
<comment type="caution">
    <text evidence="2">The sequence shown here is derived from an EMBL/GenBank/DDBJ whole genome shotgun (WGS) entry which is preliminary data.</text>
</comment>
<keyword evidence="1" id="KW-0472">Membrane</keyword>
<reference evidence="2 3" key="1">
    <citation type="submission" date="2023-09" db="EMBL/GenBank/DDBJ databases">
        <title>Multi-omics analysis of a traditional fermented food reveals byproduct-associated fungal strains for waste-to-food upcycling.</title>
        <authorList>
            <consortium name="Lawrence Berkeley National Laboratory"/>
            <person name="Rekdal V.M."/>
            <person name="Villalobos-Escobedo J.M."/>
            <person name="Rodriguez-Valeron N."/>
            <person name="Garcia M.O."/>
            <person name="Vasquez D.P."/>
            <person name="Damayanti I."/>
            <person name="Sorensen P.M."/>
            <person name="Baidoo E.E."/>
            <person name="De Carvalho A.C."/>
            <person name="Riley R."/>
            <person name="Lipzen A."/>
            <person name="He G."/>
            <person name="Yan M."/>
            <person name="Haridas S."/>
            <person name="Daum C."/>
            <person name="Yoshinaga Y."/>
            <person name="Ng V."/>
            <person name="Grigoriev I.V."/>
            <person name="Munk R."/>
            <person name="Nuraida L."/>
            <person name="Wijaya C.H."/>
            <person name="Morales P.-C."/>
            <person name="Keasling J.D."/>
        </authorList>
    </citation>
    <scope>NUCLEOTIDE SEQUENCE [LARGE SCALE GENOMIC DNA]</scope>
    <source>
        <strain evidence="2 3">FGSC 2613</strain>
    </source>
</reference>
<dbReference type="EMBL" id="JAVLET010000011">
    <property type="protein sequence ID" value="KAL0466763.1"/>
    <property type="molecule type" value="Genomic_DNA"/>
</dbReference>
<organism evidence="2 3">
    <name type="scientific">Neurospora intermedia</name>
    <dbReference type="NCBI Taxonomy" id="5142"/>
    <lineage>
        <taxon>Eukaryota</taxon>
        <taxon>Fungi</taxon>
        <taxon>Dikarya</taxon>
        <taxon>Ascomycota</taxon>
        <taxon>Pezizomycotina</taxon>
        <taxon>Sordariomycetes</taxon>
        <taxon>Sordariomycetidae</taxon>
        <taxon>Sordariales</taxon>
        <taxon>Sordariaceae</taxon>
        <taxon>Neurospora</taxon>
    </lineage>
</organism>